<accession>A0A8K0J1M2</accession>
<dbReference type="AlphaFoldDB" id="A0A8K0J1M2"/>
<dbReference type="PANTHER" id="PTHR39214">
    <property type="entry name" value="MICROBODY (PEROXISOME) BIOGENESIS PROTEIN PEROXIN 8 (EUROFUNG)"/>
    <property type="match status" value="1"/>
</dbReference>
<evidence type="ECO:0008006" key="3">
    <source>
        <dbReference type="Google" id="ProtNLM"/>
    </source>
</evidence>
<evidence type="ECO:0000313" key="1">
    <source>
        <dbReference type="EMBL" id="KAG5913074.1"/>
    </source>
</evidence>
<sequence length="544" mass="59285">MPADSLLHTVLRHYQDVHDAAATDQILGSTVHLLTHLSNPLNVRVLTSQLLTAPAIWHRHDGTKSALRVLSIYHTAASRVRDHAIEAEVSGRALRCEEWARAVVQGADDRSRRWQHLLVLAGLLTGIEGNGRHVISRTLRETLGHAVVVAANLALQDHRQDGPAAAASIVAALTLVFPLLGEHHQAQVDCDALLPLAVWTMTAEEGFHDARFLRAVDGDTTTTAAAAPQQQQPGRHVLVWPPESPSCHLLRRMEKQPLVANMGPLSRLAAFAAQHAADPSVVLRAQDALLVFTGRVLDNWRGTRLSGVDAASEAAHLSPETAQTTWPLLWQLLRKLLFGTMVVLHAIVARSLLDRRMLGHGVASQSLRVLRNLFFISSRHGNAAFDVYTFTYMASLDVLAADAPAAEAFLREMRPADAPAAPTPLDRTLHLYYLNVAEHLPLSLSTDACEALLVTPAMAYLSPPPGPVCPSARDLFESAHSVVLSALSCPRHGALAVQMAPFYTVRLFDSFPQQISARQFRVAFRTMLEIVSPPFPVAAMDPCL</sequence>
<feature type="non-terminal residue" evidence="1">
    <location>
        <position position="544"/>
    </location>
</feature>
<dbReference type="PANTHER" id="PTHR39214:SF1">
    <property type="entry name" value="MICROBODY (PEROXISOME) BIOGENESIS PROTEIN PEROXIN 8 (EUROFUNG)"/>
    <property type="match status" value="1"/>
</dbReference>
<keyword evidence="2" id="KW-1185">Reference proteome</keyword>
<gene>
    <name evidence="1" type="ORF">E4U42_001509</name>
</gene>
<dbReference type="OrthoDB" id="2357318at2759"/>
<comment type="caution">
    <text evidence="1">The sequence shown here is derived from an EMBL/GenBank/DDBJ whole genome shotgun (WGS) entry which is preliminary data.</text>
</comment>
<dbReference type="InterPro" id="IPR055334">
    <property type="entry name" value="PEX8-like"/>
</dbReference>
<organism evidence="1 2">
    <name type="scientific">Claviceps africana</name>
    <dbReference type="NCBI Taxonomy" id="83212"/>
    <lineage>
        <taxon>Eukaryota</taxon>
        <taxon>Fungi</taxon>
        <taxon>Dikarya</taxon>
        <taxon>Ascomycota</taxon>
        <taxon>Pezizomycotina</taxon>
        <taxon>Sordariomycetes</taxon>
        <taxon>Hypocreomycetidae</taxon>
        <taxon>Hypocreales</taxon>
        <taxon>Clavicipitaceae</taxon>
        <taxon>Claviceps</taxon>
    </lineage>
</organism>
<evidence type="ECO:0000313" key="2">
    <source>
        <dbReference type="Proteomes" id="UP000811619"/>
    </source>
</evidence>
<protein>
    <recommendedName>
        <fullName evidence="3">Peroxisomal membrane protein PEX17</fullName>
    </recommendedName>
</protein>
<name>A0A8K0J1M2_9HYPO</name>
<proteinExistence type="predicted"/>
<reference evidence="1" key="1">
    <citation type="journal article" date="2020" name="bioRxiv">
        <title>Whole genome comparisons of ergot fungi reveals the divergence and evolution of species within the genus Claviceps are the result of varying mechanisms driving genome evolution and host range expansion.</title>
        <authorList>
            <person name="Wyka S.A."/>
            <person name="Mondo S.J."/>
            <person name="Liu M."/>
            <person name="Dettman J."/>
            <person name="Nalam V."/>
            <person name="Broders K.D."/>
        </authorList>
    </citation>
    <scope>NUCLEOTIDE SEQUENCE</scope>
    <source>
        <strain evidence="1">CCC 489</strain>
    </source>
</reference>
<dbReference type="Pfam" id="PF26001">
    <property type="entry name" value="Pex8"/>
    <property type="match status" value="1"/>
</dbReference>
<dbReference type="EMBL" id="SRPY01001451">
    <property type="protein sequence ID" value="KAG5913074.1"/>
    <property type="molecule type" value="Genomic_DNA"/>
</dbReference>
<dbReference type="Proteomes" id="UP000811619">
    <property type="component" value="Unassembled WGS sequence"/>
</dbReference>